<reference evidence="5" key="2">
    <citation type="submission" date="2022-06" db="UniProtKB">
        <authorList>
            <consortium name="EnsemblMetazoa"/>
        </authorList>
    </citation>
    <scope>IDENTIFICATION</scope>
    <source>
        <strain evidence="5">PS312</strain>
    </source>
</reference>
<proteinExistence type="inferred from homology"/>
<dbReference type="GO" id="GO:0009986">
    <property type="term" value="C:cell surface"/>
    <property type="evidence" value="ECO:0007669"/>
    <property type="project" value="InterPro"/>
</dbReference>
<dbReference type="Gene3D" id="2.60.210.10">
    <property type="entry name" value="Apoptosis, Tumor Necrosis Factor Receptor Associated Protein 2, Chain A"/>
    <property type="match status" value="1"/>
</dbReference>
<dbReference type="PANTHER" id="PTHR47022:SF1">
    <property type="entry name" value="BTB AND MATH DOMAIN-CONTAINING PROTEIN 36-RELATED"/>
    <property type="match status" value="1"/>
</dbReference>
<dbReference type="PANTHER" id="PTHR47022">
    <property type="entry name" value="BTB AND MATH DOMAIN-CONTAINING PROTEIN 36-RELATED"/>
    <property type="match status" value="1"/>
</dbReference>
<sequence length="420" mass="46715">MIFTAALTAAGFLLPVFVPEHKQVQATGRIVCTSGKNQIPLAGVFVNLQEYDYFDPDDFIANTTTDSSGSFYLNGSHTEVGTKFLLSLADFLTPVQSTSFSHLDYSAIHMGALAKCDRHLRQSKESQGLDLINRDENNGTCSKNCAIVAKVEIPRNYNFQEGNEFPPILELGNYDLAAKGKIECDESIADLRSLLAEKQMEFDEATHSFRTAIHIKNQRIKQLEEQLGRSKVNKLEHQVDRLRDERHAIEGNSMASEIRDLRVMLAKMDSITRNLPDIGGNGETSSATSGTLRARFTAISKLATNKYSNSIKVAGMDWAIMICSKADGPATYLSAYLSNISRDILYTWSCSASFTIKLLRHSSKDNPHSVDYSGIVLTPSRASWGRQNFIGFEELLNPANDFVKEDSILMEIDFAIYPTH</sequence>
<gene>
    <name evidence="5" type="primary">WBGene00092757</name>
</gene>
<dbReference type="InterPro" id="IPR002083">
    <property type="entry name" value="MATH/TRAF_dom"/>
</dbReference>
<dbReference type="InterPro" id="IPR008974">
    <property type="entry name" value="TRAF-like"/>
</dbReference>
<keyword evidence="6" id="KW-1185">Reference proteome</keyword>
<dbReference type="PROSITE" id="PS50144">
    <property type="entry name" value="MATH"/>
    <property type="match status" value="1"/>
</dbReference>
<evidence type="ECO:0000256" key="2">
    <source>
        <dbReference type="ARBA" id="ARBA00010112"/>
    </source>
</evidence>
<protein>
    <submittedName>
        <fullName evidence="5">MATH domain-containing protein</fullName>
    </submittedName>
</protein>
<evidence type="ECO:0000313" key="5">
    <source>
        <dbReference type="EnsemblMetazoa" id="PPA03203.1"/>
    </source>
</evidence>
<dbReference type="CDD" id="cd00121">
    <property type="entry name" value="MATH"/>
    <property type="match status" value="1"/>
</dbReference>
<dbReference type="Pfam" id="PF01060">
    <property type="entry name" value="TTR-52"/>
    <property type="match status" value="1"/>
</dbReference>
<dbReference type="Proteomes" id="UP000005239">
    <property type="component" value="Unassembled WGS sequence"/>
</dbReference>
<dbReference type="InterPro" id="IPR001534">
    <property type="entry name" value="Transthyretin-like"/>
</dbReference>
<evidence type="ECO:0000256" key="1">
    <source>
        <dbReference type="ARBA" id="ARBA00004613"/>
    </source>
</evidence>
<dbReference type="EnsemblMetazoa" id="PPA03203.1">
    <property type="protein sequence ID" value="PPA03203.1"/>
    <property type="gene ID" value="WBGene00092757"/>
</dbReference>
<comment type="similarity">
    <text evidence="2">Belongs to the nematode transthyretin-like family.</text>
</comment>
<keyword evidence="3" id="KW-0964">Secreted</keyword>
<evidence type="ECO:0000256" key="4">
    <source>
        <dbReference type="ARBA" id="ARBA00022729"/>
    </source>
</evidence>
<comment type="subcellular location">
    <subcellularLocation>
        <location evidence="1">Secreted</location>
    </subcellularLocation>
</comment>
<accession>A0A2A6BLP9</accession>
<organism evidence="5 6">
    <name type="scientific">Pristionchus pacificus</name>
    <name type="common">Parasitic nematode worm</name>
    <dbReference type="NCBI Taxonomy" id="54126"/>
    <lineage>
        <taxon>Eukaryota</taxon>
        <taxon>Metazoa</taxon>
        <taxon>Ecdysozoa</taxon>
        <taxon>Nematoda</taxon>
        <taxon>Chromadorea</taxon>
        <taxon>Rhabditida</taxon>
        <taxon>Rhabditina</taxon>
        <taxon>Diplogasteromorpha</taxon>
        <taxon>Diplogasteroidea</taxon>
        <taxon>Neodiplogasteridae</taxon>
        <taxon>Pristionchus</taxon>
    </lineage>
</organism>
<dbReference type="OrthoDB" id="7789555at2759"/>
<dbReference type="GO" id="GO:0005576">
    <property type="term" value="C:extracellular region"/>
    <property type="evidence" value="ECO:0007669"/>
    <property type="project" value="UniProtKB-SubCell"/>
</dbReference>
<dbReference type="AlphaFoldDB" id="A0A2A6BLP9"/>
<name>A0A2A6BLP9_PRIPA</name>
<keyword evidence="4" id="KW-0732">Signal</keyword>
<dbReference type="Gene3D" id="2.60.40.3330">
    <property type="match status" value="1"/>
</dbReference>
<evidence type="ECO:0000313" key="6">
    <source>
        <dbReference type="Proteomes" id="UP000005239"/>
    </source>
</evidence>
<accession>A0A8R1U4Z3</accession>
<dbReference type="Pfam" id="PF22486">
    <property type="entry name" value="MATH_2"/>
    <property type="match status" value="1"/>
</dbReference>
<evidence type="ECO:0000256" key="3">
    <source>
        <dbReference type="ARBA" id="ARBA00022525"/>
    </source>
</evidence>
<reference evidence="6" key="1">
    <citation type="journal article" date="2008" name="Nat. Genet.">
        <title>The Pristionchus pacificus genome provides a unique perspective on nematode lifestyle and parasitism.</title>
        <authorList>
            <person name="Dieterich C."/>
            <person name="Clifton S.W."/>
            <person name="Schuster L.N."/>
            <person name="Chinwalla A."/>
            <person name="Delehaunty K."/>
            <person name="Dinkelacker I."/>
            <person name="Fulton L."/>
            <person name="Fulton R."/>
            <person name="Godfrey J."/>
            <person name="Minx P."/>
            <person name="Mitreva M."/>
            <person name="Roeseler W."/>
            <person name="Tian H."/>
            <person name="Witte H."/>
            <person name="Yang S.P."/>
            <person name="Wilson R.K."/>
            <person name="Sommer R.J."/>
        </authorList>
    </citation>
    <scope>NUCLEOTIDE SEQUENCE [LARGE SCALE GENOMIC DNA]</scope>
    <source>
        <strain evidence="6">PS312</strain>
    </source>
</reference>
<dbReference type="InterPro" id="IPR038479">
    <property type="entry name" value="Transthyretin-like_sf"/>
</dbReference>
<dbReference type="SUPFAM" id="SSF49599">
    <property type="entry name" value="TRAF domain-like"/>
    <property type="match status" value="1"/>
</dbReference>